<proteinExistence type="predicted"/>
<dbReference type="EMBL" id="HBUF01082491">
    <property type="protein sequence ID" value="CAG6633355.1"/>
    <property type="molecule type" value="Transcribed_RNA"/>
</dbReference>
<dbReference type="EMBL" id="HBUF01082489">
    <property type="protein sequence ID" value="CAG6633349.1"/>
    <property type="molecule type" value="Transcribed_RNA"/>
</dbReference>
<dbReference type="AlphaFoldDB" id="A0A8D8QKS6"/>
<accession>A0A8D8QKS6</accession>
<sequence>MVDILTLKKFLWSYQIVVCSKVCSLSLQHGQYIQFTKYLTRRLSIVRKYSSSTITCVKSVTSTMRYCQSLGTCHIERKVDPFSTSIMRKIFRTSRKTIRIC</sequence>
<protein>
    <submittedName>
        <fullName evidence="1">Uncharacterized protein</fullName>
    </submittedName>
</protein>
<organism evidence="1">
    <name type="scientific">Cacopsylla melanoneura</name>
    <dbReference type="NCBI Taxonomy" id="428564"/>
    <lineage>
        <taxon>Eukaryota</taxon>
        <taxon>Metazoa</taxon>
        <taxon>Ecdysozoa</taxon>
        <taxon>Arthropoda</taxon>
        <taxon>Hexapoda</taxon>
        <taxon>Insecta</taxon>
        <taxon>Pterygota</taxon>
        <taxon>Neoptera</taxon>
        <taxon>Paraneoptera</taxon>
        <taxon>Hemiptera</taxon>
        <taxon>Sternorrhyncha</taxon>
        <taxon>Psylloidea</taxon>
        <taxon>Psyllidae</taxon>
        <taxon>Psyllinae</taxon>
        <taxon>Cacopsylla</taxon>
    </lineage>
</organism>
<reference evidence="1" key="1">
    <citation type="submission" date="2021-05" db="EMBL/GenBank/DDBJ databases">
        <authorList>
            <person name="Alioto T."/>
            <person name="Alioto T."/>
            <person name="Gomez Garrido J."/>
        </authorList>
    </citation>
    <scope>NUCLEOTIDE SEQUENCE</scope>
</reference>
<evidence type="ECO:0000313" key="1">
    <source>
        <dbReference type="EMBL" id="CAG6633352.1"/>
    </source>
</evidence>
<name>A0A8D8QKS6_9HEMI</name>
<dbReference type="EMBL" id="HBUF01082490">
    <property type="protein sequence ID" value="CAG6633352.1"/>
    <property type="molecule type" value="Transcribed_RNA"/>
</dbReference>